<keyword evidence="2" id="KW-1185">Reference proteome</keyword>
<dbReference type="EMBL" id="JAHRIN010042062">
    <property type="protein sequence ID" value="MEQ2205364.1"/>
    <property type="molecule type" value="Genomic_DNA"/>
</dbReference>
<dbReference type="Proteomes" id="UP001434883">
    <property type="component" value="Unassembled WGS sequence"/>
</dbReference>
<sequence length="136" mass="15206">MSAGSRARVVNYVQIALTVEEASPLLAGKNIHPSTHAFHRRVERELSKLQEGIGKSQQIISCYLQPRRLFGAVISQCWSSSADTQLVSAAADIEVKRCQSAWVYSQPDVAIFMLRGEQKHPNMCCPPAKWRSFIFS</sequence>
<evidence type="ECO:0000313" key="1">
    <source>
        <dbReference type="EMBL" id="MEQ2205364.1"/>
    </source>
</evidence>
<organism evidence="1 2">
    <name type="scientific">Xenoophorus captivus</name>
    <dbReference type="NCBI Taxonomy" id="1517983"/>
    <lineage>
        <taxon>Eukaryota</taxon>
        <taxon>Metazoa</taxon>
        <taxon>Chordata</taxon>
        <taxon>Craniata</taxon>
        <taxon>Vertebrata</taxon>
        <taxon>Euteleostomi</taxon>
        <taxon>Actinopterygii</taxon>
        <taxon>Neopterygii</taxon>
        <taxon>Teleostei</taxon>
        <taxon>Neoteleostei</taxon>
        <taxon>Acanthomorphata</taxon>
        <taxon>Ovalentaria</taxon>
        <taxon>Atherinomorphae</taxon>
        <taxon>Cyprinodontiformes</taxon>
        <taxon>Goodeidae</taxon>
        <taxon>Xenoophorus</taxon>
    </lineage>
</organism>
<name>A0ABV0RBF8_9TELE</name>
<protein>
    <submittedName>
        <fullName evidence="1">Uncharacterized protein</fullName>
    </submittedName>
</protein>
<comment type="caution">
    <text evidence="1">The sequence shown here is derived from an EMBL/GenBank/DDBJ whole genome shotgun (WGS) entry which is preliminary data.</text>
</comment>
<gene>
    <name evidence="1" type="ORF">XENOCAPTIV_023068</name>
</gene>
<proteinExistence type="predicted"/>
<reference evidence="1 2" key="1">
    <citation type="submission" date="2021-06" db="EMBL/GenBank/DDBJ databases">
        <authorList>
            <person name="Palmer J.M."/>
        </authorList>
    </citation>
    <scope>NUCLEOTIDE SEQUENCE [LARGE SCALE GENOMIC DNA]</scope>
    <source>
        <strain evidence="1 2">XC_2019</strain>
        <tissue evidence="1">Muscle</tissue>
    </source>
</reference>
<accession>A0ABV0RBF8</accession>
<evidence type="ECO:0000313" key="2">
    <source>
        <dbReference type="Proteomes" id="UP001434883"/>
    </source>
</evidence>